<feature type="domain" description="Reverse transcriptase" evidence="4">
    <location>
        <begin position="823"/>
        <end position="1195"/>
    </location>
</feature>
<dbReference type="Pfam" id="PF14392">
    <property type="entry name" value="zf-CCHC_4"/>
    <property type="match status" value="1"/>
</dbReference>
<evidence type="ECO:0000256" key="1">
    <source>
        <dbReference type="PROSITE-ProRule" id="PRU00047"/>
    </source>
</evidence>
<dbReference type="InterPro" id="IPR036691">
    <property type="entry name" value="Endo/exonu/phosph_ase_sf"/>
</dbReference>
<dbReference type="InterPro" id="IPR025836">
    <property type="entry name" value="Zn_knuckle_CX2CX4HX4C"/>
</dbReference>
<dbReference type="GO" id="GO:0003676">
    <property type="term" value="F:nucleic acid binding"/>
    <property type="evidence" value="ECO:0007669"/>
    <property type="project" value="InterPro"/>
</dbReference>
<dbReference type="PANTHER" id="PTHR33116:SF86">
    <property type="entry name" value="REVERSE TRANSCRIPTASE DOMAIN-CONTAINING PROTEIN"/>
    <property type="match status" value="1"/>
</dbReference>
<proteinExistence type="predicted"/>
<dbReference type="SUPFAM" id="SSF56219">
    <property type="entry name" value="DNase I-like"/>
    <property type="match status" value="1"/>
</dbReference>
<dbReference type="PANTHER" id="PTHR33116">
    <property type="entry name" value="REVERSE TRANSCRIPTASE ZINC-BINDING DOMAIN-CONTAINING PROTEIN-RELATED-RELATED"/>
    <property type="match status" value="1"/>
</dbReference>
<dbReference type="Pfam" id="PF13966">
    <property type="entry name" value="zf-RVT"/>
    <property type="match status" value="1"/>
</dbReference>
<feature type="compositionally biased region" description="Basic and acidic residues" evidence="2">
    <location>
        <begin position="273"/>
        <end position="283"/>
    </location>
</feature>
<name>A0AAV5K6A2_9ROSI</name>
<dbReference type="Pfam" id="PF00078">
    <property type="entry name" value="RVT_1"/>
    <property type="match status" value="1"/>
</dbReference>
<evidence type="ECO:0008006" key="7">
    <source>
        <dbReference type="Google" id="ProtNLM"/>
    </source>
</evidence>
<accession>A0AAV5K6A2</accession>
<dbReference type="InterPro" id="IPR012337">
    <property type="entry name" value="RNaseH-like_sf"/>
</dbReference>
<feature type="region of interest" description="Disordered" evidence="2">
    <location>
        <begin position="1"/>
        <end position="22"/>
    </location>
</feature>
<keyword evidence="1" id="KW-0479">Metal-binding</keyword>
<dbReference type="InterPro" id="IPR036397">
    <property type="entry name" value="RNaseH_sf"/>
</dbReference>
<dbReference type="InterPro" id="IPR000477">
    <property type="entry name" value="RT_dom"/>
</dbReference>
<protein>
    <recommendedName>
        <fullName evidence="7">Reverse transcriptase</fullName>
    </recommendedName>
</protein>
<dbReference type="Gene3D" id="3.60.10.10">
    <property type="entry name" value="Endonuclease/exonuclease/phosphatase"/>
    <property type="match status" value="1"/>
</dbReference>
<dbReference type="Gene3D" id="3.30.420.10">
    <property type="entry name" value="Ribonuclease H-like superfamily/Ribonuclease H"/>
    <property type="match status" value="1"/>
</dbReference>
<dbReference type="Proteomes" id="UP001054252">
    <property type="component" value="Unassembled WGS sequence"/>
</dbReference>
<dbReference type="Pfam" id="PF13456">
    <property type="entry name" value="RVT_3"/>
    <property type="match status" value="1"/>
</dbReference>
<evidence type="ECO:0000256" key="2">
    <source>
        <dbReference type="SAM" id="MobiDB-lite"/>
    </source>
</evidence>
<comment type="caution">
    <text evidence="5">The sequence shown here is derived from an EMBL/GenBank/DDBJ whole genome shotgun (WGS) entry which is preliminary data.</text>
</comment>
<dbReference type="SUPFAM" id="SSF53098">
    <property type="entry name" value="Ribonuclease H-like"/>
    <property type="match status" value="1"/>
</dbReference>
<keyword evidence="1" id="KW-0863">Zinc-finger</keyword>
<feature type="region of interest" description="Disordered" evidence="2">
    <location>
        <begin position="273"/>
        <end position="294"/>
    </location>
</feature>
<dbReference type="PROSITE" id="PS50878">
    <property type="entry name" value="RT_POL"/>
    <property type="match status" value="1"/>
</dbReference>
<dbReference type="EMBL" id="BPVZ01000052">
    <property type="protein sequence ID" value="GKV19188.1"/>
    <property type="molecule type" value="Genomic_DNA"/>
</dbReference>
<dbReference type="InterPro" id="IPR001878">
    <property type="entry name" value="Znf_CCHC"/>
</dbReference>
<reference evidence="5 6" key="1">
    <citation type="journal article" date="2021" name="Commun. Biol.">
        <title>The genome of Shorea leprosula (Dipterocarpaceae) highlights the ecological relevance of drought in aseasonal tropical rainforests.</title>
        <authorList>
            <person name="Ng K.K.S."/>
            <person name="Kobayashi M.J."/>
            <person name="Fawcett J.A."/>
            <person name="Hatakeyama M."/>
            <person name="Paape T."/>
            <person name="Ng C.H."/>
            <person name="Ang C.C."/>
            <person name="Tnah L.H."/>
            <person name="Lee C.T."/>
            <person name="Nishiyama T."/>
            <person name="Sese J."/>
            <person name="O'Brien M.J."/>
            <person name="Copetti D."/>
            <person name="Mohd Noor M.I."/>
            <person name="Ong R.C."/>
            <person name="Putra M."/>
            <person name="Sireger I.Z."/>
            <person name="Indrioko S."/>
            <person name="Kosugi Y."/>
            <person name="Izuno A."/>
            <person name="Isagi Y."/>
            <person name="Lee S.L."/>
            <person name="Shimizu K.K."/>
        </authorList>
    </citation>
    <scope>NUCLEOTIDE SEQUENCE [LARGE SCALE GENOMIC DNA]</scope>
    <source>
        <strain evidence="5">214</strain>
    </source>
</reference>
<dbReference type="Pfam" id="PF03372">
    <property type="entry name" value="Exo_endo_phos"/>
    <property type="match status" value="1"/>
</dbReference>
<organism evidence="5 6">
    <name type="scientific">Rubroshorea leprosula</name>
    <dbReference type="NCBI Taxonomy" id="152421"/>
    <lineage>
        <taxon>Eukaryota</taxon>
        <taxon>Viridiplantae</taxon>
        <taxon>Streptophyta</taxon>
        <taxon>Embryophyta</taxon>
        <taxon>Tracheophyta</taxon>
        <taxon>Spermatophyta</taxon>
        <taxon>Magnoliopsida</taxon>
        <taxon>eudicotyledons</taxon>
        <taxon>Gunneridae</taxon>
        <taxon>Pentapetalae</taxon>
        <taxon>rosids</taxon>
        <taxon>malvids</taxon>
        <taxon>Malvales</taxon>
        <taxon>Dipterocarpaceae</taxon>
        <taxon>Rubroshorea</taxon>
    </lineage>
</organism>
<evidence type="ECO:0000313" key="6">
    <source>
        <dbReference type="Proteomes" id="UP001054252"/>
    </source>
</evidence>
<evidence type="ECO:0000259" key="3">
    <source>
        <dbReference type="PROSITE" id="PS50158"/>
    </source>
</evidence>
<sequence length="1820" mass="207646">MVHQRQRPEASGAFNGGQAPQILRLTTQKTEHRGLEVHEQSKNTFLFILSNAPEKDRIFRESPWFVKGSHIVLKDWTTTQRFDEIVFSHSEFWVQVHGLPKGCMSRENIQLIGSLFPRLISWDQSTLGGLESFLRLRVEIDVRNPLPTGFQFQQQGDEIWPVEFKYEKLADFCYSCGRLGHTNKSCAAFNWTENDGNPPIQVRPQYGPQLRVAAFSPKRQFGSIREGNTSHQHPHANLLHKAINKSETGCSLSPTHSAQQNIVVNEAKPSELGRVEQQEEERVNSSTLPLSPPAFNEMEMQSYRGMIATLDISAESSSLSSATHQQTPPPLNAMMTSLQFSTLDKHLHIPPDIQDQAIGRVEDCCSAELGLLLSQKIEAQLSLGSNISTGKKRRCDTGPSVEAVKRACIAHNELLGLQYSPIPLQDSIALGRLESYQQEQKGEVIAVAESFSVHRVRRKIQLKAMARQVKLQPAPCLSLFQQLHPTHSLLNEPPVTPLISTTTHAPVAATFTDMKILSWNCQGLGQALTRRALNDLIFKHRPCLVFLMETKKNKKYLERLRRKYAFSSGVYVEPQGYSGGLALWWTEDVQISIFSSDKNMLDGSCSDVEYSVTWHFSFVYGEPNAQLRQVMWSRMMNHRRPSSIPWLVMGDLNLIGNSSDKKGKRPPSRIDRRLYEDLICSCSLRDVAYKGATYTWVRGNISERLDRALCNDGWGRLFPHAQLFHCTRIGSDHCPLVLCLKAIPSITKKQFKYEMKWQLQTGYEEAVAQGWSTNRVGSPLYNMAAKISHCRQSLKEWSKATSGNPYQQLEQLQQELDALQQEEQTELNWSRQKLLIDRIHTIWMQEEAYWFQRARMNWIKFGDRNSKFFHVIASKRRQNNYIFQLKDEHGQWLEDTESIISHTYSHFQQAYASSNTCNLEQISRLIHPAVTAEMNHELCRSVSDDEIRSAVFQLGAFRAPGVDGFPGCFYQQHWGIVGPDVYKAIRHFFEHGFMLREMNRTKIVLIPKIKAPELKKSGKHGVLALKLDIRKAYDSVDWHSLEHILRAHGFCEQWIHMVMQCVSTVSYTVGINGYQTPNFVPQRGLRQGDPLSPYLYLFIADLLSRLLMAATTEKKISGYKIRRRSPTISHLLFADDSLVFCRATTEEVNHLQTILQLYGDITGQRVNYSKSAAVFSPNTPKEVRESICEHLGIRLESAVSKYLGLPTSWGRSKKDSLKFVVAKIQQKLAHWKKNLLSQAGREVLIKAVAMTIPTFTMSCFLFPMGVCREINRLIKDFWWGQQTNERKVCWVGWDRLTQSKHVGGMGFKDLYYFNLAMVARQAWRMLQNPNALWARVLKSIYFPGSSFFDARKGSHPSWAWSSILQGRNLVQLGARWNVGNGQDILIYQDKWVPTLPDFKVTSLSITNSLLSHVCELIDHEGEWDIPKLNTCFNMEECREIQKIPIGVWSDSFIWHYDRYGNFSVKSAYLLAIHAANETDRTHGNLILSSAEWKHIWKIQVPPKVRVFLWRALLNSLPSMDNLMRRGIAHEALCPLCHLTDESIMHLLFYCPHVEPIWFGSALGLDPRQLGVGNLVEWWRYIKRVARQMHFPSLPDYCAVVCWNIWKARNEKYFDQAEIPPSQVLTCISHMLQELSLDHQDLLEPPSKSQPPAQLGKSSWSRPPCGIIKVNVDASFSPSSGVAALAMVGRNSNGEITFGRTWRYSASTPLSAEAAALLKAVRFAEDKGFQEIIFESDNQVLISSIQQSSKPLPWEAQSLIMTIRQSCISNPGFKFNFVPRSGNQVADWVARASITGQCPSYWAHCPPNILRNLLYRDVHKP</sequence>
<keyword evidence="6" id="KW-1185">Reference proteome</keyword>
<dbReference type="InterPro" id="IPR005135">
    <property type="entry name" value="Endo/exonuclease/phosphatase"/>
</dbReference>
<keyword evidence="1" id="KW-0862">Zinc</keyword>
<dbReference type="InterPro" id="IPR026960">
    <property type="entry name" value="RVT-Znf"/>
</dbReference>
<evidence type="ECO:0000259" key="4">
    <source>
        <dbReference type="PROSITE" id="PS50878"/>
    </source>
</evidence>
<feature type="domain" description="CCHC-type" evidence="3">
    <location>
        <begin position="173"/>
        <end position="186"/>
    </location>
</feature>
<dbReference type="CDD" id="cd06222">
    <property type="entry name" value="RNase_H_like"/>
    <property type="match status" value="1"/>
</dbReference>
<dbReference type="InterPro" id="IPR044730">
    <property type="entry name" value="RNase_H-like_dom_plant"/>
</dbReference>
<dbReference type="GO" id="GO:0008270">
    <property type="term" value="F:zinc ion binding"/>
    <property type="evidence" value="ECO:0007669"/>
    <property type="project" value="UniProtKB-KW"/>
</dbReference>
<gene>
    <name evidence="5" type="ORF">SLEP1_g29480</name>
</gene>
<dbReference type="GO" id="GO:0004523">
    <property type="term" value="F:RNA-DNA hybrid ribonuclease activity"/>
    <property type="evidence" value="ECO:0007669"/>
    <property type="project" value="InterPro"/>
</dbReference>
<evidence type="ECO:0000313" key="5">
    <source>
        <dbReference type="EMBL" id="GKV19188.1"/>
    </source>
</evidence>
<dbReference type="PROSITE" id="PS50158">
    <property type="entry name" value="ZF_CCHC"/>
    <property type="match status" value="1"/>
</dbReference>
<dbReference type="InterPro" id="IPR002156">
    <property type="entry name" value="RNaseH_domain"/>
</dbReference>